<dbReference type="Gene3D" id="3.40.50.300">
    <property type="entry name" value="P-loop containing nucleotide triphosphate hydrolases"/>
    <property type="match status" value="1"/>
</dbReference>
<dbReference type="GO" id="GO:0005525">
    <property type="term" value="F:GTP binding"/>
    <property type="evidence" value="ECO:0007669"/>
    <property type="project" value="InterPro"/>
</dbReference>
<dbReference type="NCBIfam" id="NF041922">
    <property type="entry name" value="DLP_LeoA_gen"/>
    <property type="match status" value="1"/>
</dbReference>
<dbReference type="InterPro" id="IPR027417">
    <property type="entry name" value="P-loop_NTPase"/>
</dbReference>
<evidence type="ECO:0000313" key="3">
    <source>
        <dbReference type="EMBL" id="PGH58563.1"/>
    </source>
</evidence>
<protein>
    <submittedName>
        <fullName evidence="3">Labile enterotoxin output A</fullName>
    </submittedName>
</protein>
<reference evidence="4" key="1">
    <citation type="submission" date="2017-10" db="EMBL/GenBank/DDBJ databases">
        <authorList>
            <person name="Kravchenko I.K."/>
            <person name="Grouzdev D.S."/>
        </authorList>
    </citation>
    <scope>NUCLEOTIDE SEQUENCE [LARGE SCALE GENOMIC DNA]</scope>
    <source>
        <strain evidence="4">B2</strain>
    </source>
</reference>
<dbReference type="InterPro" id="IPR049678">
    <property type="entry name" value="LeoA-like"/>
</dbReference>
<proteinExistence type="predicted"/>
<name>A0A2B8BM03_9PROT</name>
<feature type="domain" description="Dynamin-like helical" evidence="2">
    <location>
        <begin position="222"/>
        <end position="537"/>
    </location>
</feature>
<evidence type="ECO:0000259" key="2">
    <source>
        <dbReference type="Pfam" id="PF18709"/>
    </source>
</evidence>
<dbReference type="Pfam" id="PF01926">
    <property type="entry name" value="MMR_HSR1"/>
    <property type="match status" value="1"/>
</dbReference>
<dbReference type="AlphaFoldDB" id="A0A2B8BM03"/>
<organism evidence="3 4">
    <name type="scientific">Azospirillum palustre</name>
    <dbReference type="NCBI Taxonomy" id="2044885"/>
    <lineage>
        <taxon>Bacteria</taxon>
        <taxon>Pseudomonadati</taxon>
        <taxon>Pseudomonadota</taxon>
        <taxon>Alphaproteobacteria</taxon>
        <taxon>Rhodospirillales</taxon>
        <taxon>Azospirillaceae</taxon>
        <taxon>Azospirillum</taxon>
    </lineage>
</organism>
<evidence type="ECO:0000313" key="4">
    <source>
        <dbReference type="Proteomes" id="UP000225379"/>
    </source>
</evidence>
<dbReference type="Proteomes" id="UP000225379">
    <property type="component" value="Unassembled WGS sequence"/>
</dbReference>
<feature type="domain" description="G" evidence="1">
    <location>
        <begin position="67"/>
        <end position="171"/>
    </location>
</feature>
<gene>
    <name evidence="3" type="ORF">CRT60_05295</name>
</gene>
<dbReference type="EMBL" id="PDKW01000038">
    <property type="protein sequence ID" value="PGH58563.1"/>
    <property type="molecule type" value="Genomic_DNA"/>
</dbReference>
<dbReference type="OrthoDB" id="6402537at2"/>
<evidence type="ECO:0000259" key="1">
    <source>
        <dbReference type="Pfam" id="PF01926"/>
    </source>
</evidence>
<accession>A0A2B8BM03</accession>
<dbReference type="InterPro" id="IPR006073">
    <property type="entry name" value="GTP-bd"/>
</dbReference>
<comment type="caution">
    <text evidence="3">The sequence shown here is derived from an EMBL/GenBank/DDBJ whole genome shotgun (WGS) entry which is preliminary data.</text>
</comment>
<dbReference type="SUPFAM" id="SSF52540">
    <property type="entry name" value="P-loop containing nucleoside triphosphate hydrolases"/>
    <property type="match status" value="1"/>
</dbReference>
<dbReference type="Pfam" id="PF18709">
    <property type="entry name" value="DLP_helical"/>
    <property type="match status" value="1"/>
</dbReference>
<sequence>MSQVSATSSQPNPFHPLGMIIMASHQTHDVSDILTFLEAGEKLGVALPPHLREKLDKLSVAGAGKLKVALVGGFSEGKTSLAAAWLGMVPGDMKISQSESSNAVTVYDASDKVELIDTPGLFGFKEKNIGDGIAEKYKELSRKYVSEANLVLYVLNPSNPLKDSHRDELNWLFRELALLSRTVFVIGRFDMVADVEDDADYKRNLEIKKANIRSRLRDLIGLTSDEEASLSIVGVAANPFDEGIANWLERPDEYVRLSHIDDLRTATAEKVDAVGGAEEAKRQTCLSILRDVTERLLLPARQAAEEAEQLAAIADGKAKEEEPRLARYKREAAEAQMALRREVDDYFADLITEAKHTGMDGFEEFFDRKIGRDGVAVTAAIKNAFTRELGPISQQIVTMSANFVADGSGETALTSTLGKVAGKFGGSATISNTMILKARDWVMPAFKFKPYGAIKAARFANGALAGIGIALEIWSMWRESQRVEKFEEDRREIVKDLEDQRSNLLAHIDAPEFMSTYFPQIDAMHSLFEALRDAFLKAAERNSAMRDWAREAETLHLRYGGEPPRLAGAKVTIDM</sequence>
<dbReference type="InterPro" id="IPR040576">
    <property type="entry name" value="DLP_helical"/>
</dbReference>
<keyword evidence="4" id="KW-1185">Reference proteome</keyword>